<protein>
    <submittedName>
        <fullName evidence="2">Uncharacterized protein</fullName>
    </submittedName>
</protein>
<feature type="transmembrane region" description="Helical" evidence="1">
    <location>
        <begin position="28"/>
        <end position="45"/>
    </location>
</feature>
<evidence type="ECO:0000313" key="3">
    <source>
        <dbReference type="Proteomes" id="UP000216147"/>
    </source>
</evidence>
<keyword evidence="1" id="KW-0472">Membrane</keyword>
<dbReference type="EMBL" id="NCEQ01000002">
    <property type="protein sequence ID" value="OYX58465.1"/>
    <property type="molecule type" value="Genomic_DNA"/>
</dbReference>
<keyword evidence="1" id="KW-0812">Transmembrane</keyword>
<feature type="transmembrane region" description="Helical" evidence="1">
    <location>
        <begin position="57"/>
        <end position="75"/>
    </location>
</feature>
<gene>
    <name evidence="2" type="ORF">B7Y86_01875</name>
</gene>
<organism evidence="2 3">
    <name type="scientific">Brevundimonas subvibrioides</name>
    <dbReference type="NCBI Taxonomy" id="74313"/>
    <lineage>
        <taxon>Bacteria</taxon>
        <taxon>Pseudomonadati</taxon>
        <taxon>Pseudomonadota</taxon>
        <taxon>Alphaproteobacteria</taxon>
        <taxon>Caulobacterales</taxon>
        <taxon>Caulobacteraceae</taxon>
        <taxon>Brevundimonas</taxon>
    </lineage>
</organism>
<evidence type="ECO:0000256" key="1">
    <source>
        <dbReference type="SAM" id="Phobius"/>
    </source>
</evidence>
<name>A0A258HN55_9CAUL</name>
<proteinExistence type="predicted"/>
<comment type="caution">
    <text evidence="2">The sequence shown here is derived from an EMBL/GenBank/DDBJ whole genome shotgun (WGS) entry which is preliminary data.</text>
</comment>
<evidence type="ECO:0000313" key="2">
    <source>
        <dbReference type="EMBL" id="OYX58465.1"/>
    </source>
</evidence>
<sequence length="92" mass="9769">MTAPDPQAEAQVAAYRAELRTVGRTPRLAGFGLVLLGAILVWLAGRAGDFGATLQMAGYVALGGGWALMLAAIFLRTRYHRRRLAELDGGGQ</sequence>
<keyword evidence="1" id="KW-1133">Transmembrane helix</keyword>
<accession>A0A258HN55</accession>
<dbReference type="AlphaFoldDB" id="A0A258HN55"/>
<reference evidence="2 3" key="1">
    <citation type="submission" date="2017-03" db="EMBL/GenBank/DDBJ databases">
        <title>Lifting the veil on microbial sulfur biogeochemistry in mining wastewaters.</title>
        <authorList>
            <person name="Kantor R.S."/>
            <person name="Colenbrander Nelson T."/>
            <person name="Marshall S."/>
            <person name="Bennett D."/>
            <person name="Apte S."/>
            <person name="Camacho D."/>
            <person name="Thomas B.C."/>
            <person name="Warren L.A."/>
            <person name="Banfield J.F."/>
        </authorList>
    </citation>
    <scope>NUCLEOTIDE SEQUENCE [LARGE SCALE GENOMIC DNA]</scope>
    <source>
        <strain evidence="2">32-68-21</strain>
    </source>
</reference>
<dbReference type="Proteomes" id="UP000216147">
    <property type="component" value="Unassembled WGS sequence"/>
</dbReference>